<name>A0A3P6H2A8_BRAOL</name>
<reference evidence="8" key="1">
    <citation type="submission" date="2018-11" db="EMBL/GenBank/DDBJ databases">
        <authorList>
            <consortium name="Genoscope - CEA"/>
            <person name="William W."/>
        </authorList>
    </citation>
    <scope>NUCLEOTIDE SEQUENCE</scope>
</reference>
<feature type="transmembrane region" description="Helical" evidence="6">
    <location>
        <begin position="23"/>
        <end position="43"/>
    </location>
</feature>
<keyword evidence="3" id="KW-0238">DNA-binding</keyword>
<comment type="subcellular location">
    <subcellularLocation>
        <location evidence="1">Nucleus</location>
    </subcellularLocation>
</comment>
<sequence length="364" mass="42334">MVCQIDTYIYFKISKEKYCLSNIIYIHIYLSYVIYDIYIILFIKIENYKHKYIINDPLKLFSISAIVLDHSYKMRRRMKKAKWALVSDMLLSSVISYGLITHNSFLTLRKLSKKLLFCFFAMDSLSSSSTSTKMKNNNKLSVRNQTRFKKPFLLLREKTILKKALELSILCENEICVIHYDREGNLVNAYPEDQCQVKDILQRYNRLSDREKVKKNTNLSQFYNKKLVDEKRRSLTDAEERKRFTKKVGAFKGSLEDKLQIVKDRVRDLLYSQDHQTEPDQSPCLDVIPHDLDQQQSFTNLLMSGDHVSASSDQYLLGPASCATDASNHESKFSVFLFNHETATFTQLPNSASSSFDQGLIGTY</sequence>
<dbReference type="GO" id="GO:0003677">
    <property type="term" value="F:DNA binding"/>
    <property type="evidence" value="ECO:0007669"/>
    <property type="project" value="UniProtKB-KW"/>
</dbReference>
<dbReference type="EMBL" id="LR031880">
    <property type="protein sequence ID" value="VDD59999.1"/>
    <property type="molecule type" value="Genomic_DNA"/>
</dbReference>
<keyword evidence="6" id="KW-1133">Transmembrane helix</keyword>
<keyword evidence="4" id="KW-0804">Transcription</keyword>
<evidence type="ECO:0000256" key="5">
    <source>
        <dbReference type="ARBA" id="ARBA00023242"/>
    </source>
</evidence>
<feature type="transmembrane region" description="Helical" evidence="6">
    <location>
        <begin position="83"/>
        <end position="100"/>
    </location>
</feature>
<keyword evidence="6" id="KW-0812">Transmembrane</keyword>
<dbReference type="AlphaFoldDB" id="A0A3P6H2A8"/>
<accession>A0A3P6H2A8</accession>
<keyword evidence="2" id="KW-0805">Transcription regulation</keyword>
<protein>
    <recommendedName>
        <fullName evidence="7">MADS-box domain-containing protein</fullName>
    </recommendedName>
</protein>
<proteinExistence type="predicted"/>
<evidence type="ECO:0000256" key="3">
    <source>
        <dbReference type="ARBA" id="ARBA00023125"/>
    </source>
</evidence>
<evidence type="ECO:0000256" key="6">
    <source>
        <dbReference type="SAM" id="Phobius"/>
    </source>
</evidence>
<dbReference type="Pfam" id="PF00319">
    <property type="entry name" value="SRF-TF"/>
    <property type="match status" value="1"/>
</dbReference>
<dbReference type="InterPro" id="IPR002100">
    <property type="entry name" value="TF_MADSbox"/>
</dbReference>
<gene>
    <name evidence="8" type="ORF">BOLC6T35452H</name>
</gene>
<feature type="domain" description="MADS-box" evidence="7">
    <location>
        <begin position="156"/>
        <end position="186"/>
    </location>
</feature>
<keyword evidence="5" id="KW-0539">Nucleus</keyword>
<evidence type="ECO:0000313" key="8">
    <source>
        <dbReference type="EMBL" id="VDD59999.1"/>
    </source>
</evidence>
<dbReference type="PROSITE" id="PS50066">
    <property type="entry name" value="MADS_BOX_2"/>
    <property type="match status" value="1"/>
</dbReference>
<dbReference type="InterPro" id="IPR036879">
    <property type="entry name" value="TF_MADSbox_sf"/>
</dbReference>
<evidence type="ECO:0000256" key="1">
    <source>
        <dbReference type="ARBA" id="ARBA00004123"/>
    </source>
</evidence>
<dbReference type="GO" id="GO:0046983">
    <property type="term" value="F:protein dimerization activity"/>
    <property type="evidence" value="ECO:0007669"/>
    <property type="project" value="InterPro"/>
</dbReference>
<dbReference type="GO" id="GO:0005634">
    <property type="term" value="C:nucleus"/>
    <property type="evidence" value="ECO:0007669"/>
    <property type="project" value="UniProtKB-SubCell"/>
</dbReference>
<dbReference type="Gene3D" id="3.40.1810.10">
    <property type="entry name" value="Transcription factor, MADS-box"/>
    <property type="match status" value="1"/>
</dbReference>
<keyword evidence="6" id="KW-0472">Membrane</keyword>
<evidence type="ECO:0000256" key="4">
    <source>
        <dbReference type="ARBA" id="ARBA00023163"/>
    </source>
</evidence>
<organism evidence="8">
    <name type="scientific">Brassica oleracea</name>
    <name type="common">Wild cabbage</name>
    <dbReference type="NCBI Taxonomy" id="3712"/>
    <lineage>
        <taxon>Eukaryota</taxon>
        <taxon>Viridiplantae</taxon>
        <taxon>Streptophyta</taxon>
        <taxon>Embryophyta</taxon>
        <taxon>Tracheophyta</taxon>
        <taxon>Spermatophyta</taxon>
        <taxon>Magnoliopsida</taxon>
        <taxon>eudicotyledons</taxon>
        <taxon>Gunneridae</taxon>
        <taxon>Pentapetalae</taxon>
        <taxon>rosids</taxon>
        <taxon>malvids</taxon>
        <taxon>Brassicales</taxon>
        <taxon>Brassicaceae</taxon>
        <taxon>Brassiceae</taxon>
        <taxon>Brassica</taxon>
    </lineage>
</organism>
<dbReference type="SUPFAM" id="SSF55455">
    <property type="entry name" value="SRF-like"/>
    <property type="match status" value="1"/>
</dbReference>
<evidence type="ECO:0000256" key="2">
    <source>
        <dbReference type="ARBA" id="ARBA00023015"/>
    </source>
</evidence>
<evidence type="ECO:0000259" key="7">
    <source>
        <dbReference type="PROSITE" id="PS50066"/>
    </source>
</evidence>